<organism evidence="19 20">
    <name type="scientific">Musa balbisiana</name>
    <name type="common">Banana</name>
    <dbReference type="NCBI Taxonomy" id="52838"/>
    <lineage>
        <taxon>Eukaryota</taxon>
        <taxon>Viridiplantae</taxon>
        <taxon>Streptophyta</taxon>
        <taxon>Embryophyta</taxon>
        <taxon>Tracheophyta</taxon>
        <taxon>Spermatophyta</taxon>
        <taxon>Magnoliopsida</taxon>
        <taxon>Liliopsida</taxon>
        <taxon>Zingiberales</taxon>
        <taxon>Musaceae</taxon>
        <taxon>Musa</taxon>
    </lineage>
</organism>
<dbReference type="SMART" id="SM00369">
    <property type="entry name" value="LRR_TYP"/>
    <property type="match status" value="2"/>
</dbReference>
<dbReference type="InterPro" id="IPR012334">
    <property type="entry name" value="Pectin_lyas_fold"/>
</dbReference>
<evidence type="ECO:0000256" key="15">
    <source>
        <dbReference type="SAM" id="MobiDB-lite"/>
    </source>
</evidence>
<feature type="transmembrane region" description="Helical" evidence="16">
    <location>
        <begin position="269"/>
        <end position="293"/>
    </location>
</feature>
<keyword evidence="5 16" id="KW-0812">Transmembrane</keyword>
<dbReference type="FunFam" id="1.10.510.10:FF:000095">
    <property type="entry name" value="protein STRUBBELIG-RECEPTOR FAMILY 8"/>
    <property type="match status" value="1"/>
</dbReference>
<dbReference type="GO" id="GO:0042545">
    <property type="term" value="P:cell wall modification"/>
    <property type="evidence" value="ECO:0007669"/>
    <property type="project" value="InterPro"/>
</dbReference>
<protein>
    <recommendedName>
        <fullName evidence="18">Protein kinase domain-containing protein</fullName>
    </recommendedName>
</protein>
<evidence type="ECO:0000313" key="19">
    <source>
        <dbReference type="EMBL" id="THU70279.1"/>
    </source>
</evidence>
<dbReference type="InterPro" id="IPR050994">
    <property type="entry name" value="At_inactive_RLKs"/>
</dbReference>
<dbReference type="GO" id="GO:0016020">
    <property type="term" value="C:membrane"/>
    <property type="evidence" value="ECO:0007669"/>
    <property type="project" value="UniProtKB-SubCell"/>
</dbReference>
<keyword evidence="10" id="KW-0067">ATP-binding</keyword>
<dbReference type="InterPro" id="IPR003591">
    <property type="entry name" value="Leu-rich_rpt_typical-subtyp"/>
</dbReference>
<evidence type="ECO:0000259" key="18">
    <source>
        <dbReference type="PROSITE" id="PS50011"/>
    </source>
</evidence>
<keyword evidence="4" id="KW-0433">Leucine-rich repeat</keyword>
<dbReference type="Pfam" id="PF00069">
    <property type="entry name" value="Pkinase"/>
    <property type="match status" value="1"/>
</dbReference>
<evidence type="ECO:0000256" key="13">
    <source>
        <dbReference type="ARBA" id="ARBA00023136"/>
    </source>
</evidence>
<feature type="domain" description="Protein kinase" evidence="18">
    <location>
        <begin position="371"/>
        <end position="654"/>
    </location>
</feature>
<dbReference type="InterPro" id="IPR013210">
    <property type="entry name" value="LRR_N_plant-typ"/>
</dbReference>
<keyword evidence="9" id="KW-0378">Hydrolase</keyword>
<keyword evidence="7" id="KW-0677">Repeat</keyword>
<dbReference type="InterPro" id="IPR000070">
    <property type="entry name" value="Pectinesterase_cat"/>
</dbReference>
<dbReference type="InterPro" id="IPR000719">
    <property type="entry name" value="Prot_kinase_dom"/>
</dbReference>
<evidence type="ECO:0000256" key="5">
    <source>
        <dbReference type="ARBA" id="ARBA00022692"/>
    </source>
</evidence>
<dbReference type="Gene3D" id="3.30.200.20">
    <property type="entry name" value="Phosphorylase Kinase, domain 1"/>
    <property type="match status" value="1"/>
</dbReference>
<evidence type="ECO:0000256" key="17">
    <source>
        <dbReference type="SAM" id="SignalP"/>
    </source>
</evidence>
<evidence type="ECO:0000256" key="3">
    <source>
        <dbReference type="ARBA" id="ARBA00022553"/>
    </source>
</evidence>
<keyword evidence="11 16" id="KW-1133">Transmembrane helix</keyword>
<dbReference type="PANTHER" id="PTHR48010">
    <property type="entry name" value="OS05G0588300 PROTEIN"/>
    <property type="match status" value="1"/>
</dbReference>
<evidence type="ECO:0000256" key="1">
    <source>
        <dbReference type="ARBA" id="ARBA00004370"/>
    </source>
</evidence>
<evidence type="ECO:0000256" key="6">
    <source>
        <dbReference type="ARBA" id="ARBA00022729"/>
    </source>
</evidence>
<name>A0A4S8K5X6_MUSBA</name>
<dbReference type="InterPro" id="IPR032675">
    <property type="entry name" value="LRR_dom_sf"/>
</dbReference>
<evidence type="ECO:0000256" key="8">
    <source>
        <dbReference type="ARBA" id="ARBA00022741"/>
    </source>
</evidence>
<feature type="active site" evidence="14">
    <location>
        <position position="831"/>
    </location>
</feature>
<dbReference type="InterPro" id="IPR011009">
    <property type="entry name" value="Kinase-like_dom_sf"/>
</dbReference>
<feature type="signal peptide" evidence="17">
    <location>
        <begin position="1"/>
        <end position="40"/>
    </location>
</feature>
<dbReference type="InterPro" id="IPR033131">
    <property type="entry name" value="Pectinesterase_Asp_AS"/>
</dbReference>
<dbReference type="EMBL" id="PYDT01000002">
    <property type="protein sequence ID" value="THU70279.1"/>
    <property type="molecule type" value="Genomic_DNA"/>
</dbReference>
<evidence type="ECO:0000256" key="4">
    <source>
        <dbReference type="ARBA" id="ARBA00022614"/>
    </source>
</evidence>
<dbReference type="GO" id="GO:0030599">
    <property type="term" value="F:pectinesterase activity"/>
    <property type="evidence" value="ECO:0007669"/>
    <property type="project" value="InterPro"/>
</dbReference>
<sequence>MSFNRLDHPMMASGRRSMGSLLRLFLFFSFFCSLFGGGAPDDLASDRAALIAFSAAVSGVTRRWNVSDPSPCAWYGVTCASNRVTELRLPGSYLLGRIPSGTLANLTALRALSLRYNLLSGTLPPDFAALANLRYLYLQNNRLSGGIPAAVFSLRQLVRLNLAGNSLDGGIPVAFNNLTGLSTLLLDHNRLSGEIPDLRLLGLLRFNVSFNQLNGSIPASLRGLPASSFVGNSLCGRPLAPCLGEGSPSPAPSPWIPSNNVDSGGKKKLSAGAIAGIAIGSAVGFLVLLLLLVHCCRKREKDEAGPKAGGMMQPEAEMALRGKREAADNVAGPPPLAALPAAVAGGASGSARKLVFIGKVQGIYDLDDLLRASAEVLGKGTAGTTYKAMLEMGMVVTVKRLRDVNVPEKEFRERMEAIGSMDHPNLVALQAYYHSKDEKLLVHELVPNGSLSSILHGNKVSGRTPLDWETRLDIALGAARGIEFIHLQGSGLTHGNIKSSNIILSKSNEARVSDFGLSSLGSTPMPNQRAASYRAPEVTDVRKVSQKADVYSFGVLLMELLTGKPPAQALHNEDGVDLPRWVQSVVREKWSSEVFDLELLRHQNVEEEMMQLLQLAIDCAVQFPENRPSMSEVVARIEGIRSNSRLFDAENEFLSLRTLLVVSSSATNDDTVCVDVDVNIDADVERCGASGVEVSNTLLVEMSASAHRRNGDSRFVIYVKANFCSETVEINRSTANLMLLGDGRDATVVTGSKNVHDGITTTFRPATFGESPTHHRQRHDLREHGRTGEEPCRRPLIRVGHLRVLPLQIQGRYQGTLYVHSQRQLVYGTVDFIFGDAVAALQSCNIFVRRPMRNQKDIMTVQGRADLKPMHERLQDRLHEDVVEQPG</sequence>
<dbReference type="PROSITE" id="PS50011">
    <property type="entry name" value="PROTEIN_KINASE_DOM"/>
    <property type="match status" value="1"/>
</dbReference>
<keyword evidence="13 16" id="KW-0472">Membrane</keyword>
<dbReference type="InterPro" id="IPR001611">
    <property type="entry name" value="Leu-rich_rpt"/>
</dbReference>
<dbReference type="PANTHER" id="PTHR48010:SF76">
    <property type="entry name" value="INACTIVE RECEPTOR KINASE RLK902-RELATED"/>
    <property type="match status" value="1"/>
</dbReference>
<keyword evidence="3" id="KW-0597">Phosphoprotein</keyword>
<comment type="subcellular location">
    <subcellularLocation>
        <location evidence="1">Membrane</location>
    </subcellularLocation>
</comment>
<dbReference type="AlphaFoldDB" id="A0A4S8K5X6"/>
<dbReference type="Pfam" id="PF01095">
    <property type="entry name" value="Pectinesterase"/>
    <property type="match status" value="1"/>
</dbReference>
<dbReference type="GO" id="GO:0004672">
    <property type="term" value="F:protein kinase activity"/>
    <property type="evidence" value="ECO:0007669"/>
    <property type="project" value="InterPro"/>
</dbReference>
<feature type="compositionally biased region" description="Basic and acidic residues" evidence="15">
    <location>
        <begin position="780"/>
        <end position="789"/>
    </location>
</feature>
<evidence type="ECO:0000256" key="11">
    <source>
        <dbReference type="ARBA" id="ARBA00022989"/>
    </source>
</evidence>
<dbReference type="SUPFAM" id="SSF56112">
    <property type="entry name" value="Protein kinase-like (PK-like)"/>
    <property type="match status" value="1"/>
</dbReference>
<dbReference type="PROSITE" id="PS51450">
    <property type="entry name" value="LRR"/>
    <property type="match status" value="1"/>
</dbReference>
<reference evidence="19 20" key="1">
    <citation type="journal article" date="2019" name="Nat. Plants">
        <title>Genome sequencing of Musa balbisiana reveals subgenome evolution and function divergence in polyploid bananas.</title>
        <authorList>
            <person name="Yao X."/>
        </authorList>
    </citation>
    <scope>NUCLEOTIDE SEQUENCE [LARGE SCALE GENOMIC DNA]</scope>
    <source>
        <strain evidence="20">cv. DH-PKW</strain>
        <tissue evidence="19">Leaves</tissue>
    </source>
</reference>
<dbReference type="Gene3D" id="2.160.20.10">
    <property type="entry name" value="Single-stranded right-handed beta-helix, Pectin lyase-like"/>
    <property type="match status" value="2"/>
</dbReference>
<comment type="pathway">
    <text evidence="2">Glycan metabolism; pectin degradation; 2-dehydro-3-deoxy-D-gluconate from pectin: step 1/5.</text>
</comment>
<dbReference type="Pfam" id="PF13855">
    <property type="entry name" value="LRR_8"/>
    <property type="match status" value="1"/>
</dbReference>
<keyword evidence="6 17" id="KW-0732">Signal</keyword>
<keyword evidence="12" id="KW-0063">Aspartyl esterase</keyword>
<evidence type="ECO:0000256" key="14">
    <source>
        <dbReference type="PROSITE-ProRule" id="PRU10040"/>
    </source>
</evidence>
<dbReference type="STRING" id="52838.A0A4S8K5X6"/>
<gene>
    <name evidence="19" type="ORF">C4D60_Mb08t23340</name>
</gene>
<comment type="caution">
    <text evidence="19">The sequence shown here is derived from an EMBL/GenBank/DDBJ whole genome shotgun (WGS) entry which is preliminary data.</text>
</comment>
<feature type="region of interest" description="Disordered" evidence="15">
    <location>
        <begin position="766"/>
        <end position="789"/>
    </location>
</feature>
<evidence type="ECO:0000256" key="10">
    <source>
        <dbReference type="ARBA" id="ARBA00022840"/>
    </source>
</evidence>
<dbReference type="GO" id="GO:0005524">
    <property type="term" value="F:ATP binding"/>
    <property type="evidence" value="ECO:0007669"/>
    <property type="project" value="UniProtKB-KW"/>
</dbReference>
<evidence type="ECO:0000256" key="9">
    <source>
        <dbReference type="ARBA" id="ARBA00022801"/>
    </source>
</evidence>
<keyword evidence="20" id="KW-1185">Reference proteome</keyword>
<dbReference type="Pfam" id="PF08263">
    <property type="entry name" value="LRRNT_2"/>
    <property type="match status" value="1"/>
</dbReference>
<keyword evidence="8" id="KW-0547">Nucleotide-binding</keyword>
<dbReference type="PROSITE" id="PS00503">
    <property type="entry name" value="PECTINESTERASE_2"/>
    <property type="match status" value="1"/>
</dbReference>
<dbReference type="Pfam" id="PF00560">
    <property type="entry name" value="LRR_1"/>
    <property type="match status" value="1"/>
</dbReference>
<evidence type="ECO:0000313" key="20">
    <source>
        <dbReference type="Proteomes" id="UP000317650"/>
    </source>
</evidence>
<proteinExistence type="predicted"/>
<accession>A0A4S8K5X6</accession>
<dbReference type="FunFam" id="3.80.10.10:FF:000234">
    <property type="entry name" value="Probable inactive receptor kinase RLK902"/>
    <property type="match status" value="1"/>
</dbReference>
<dbReference type="Gene3D" id="1.10.510.10">
    <property type="entry name" value="Transferase(Phosphotransferase) domain 1"/>
    <property type="match status" value="1"/>
</dbReference>
<dbReference type="SUPFAM" id="SSF52058">
    <property type="entry name" value="L domain-like"/>
    <property type="match status" value="1"/>
</dbReference>
<dbReference type="InterPro" id="IPR011050">
    <property type="entry name" value="Pectin_lyase_fold/virulence"/>
</dbReference>
<evidence type="ECO:0000256" key="2">
    <source>
        <dbReference type="ARBA" id="ARBA00005184"/>
    </source>
</evidence>
<evidence type="ECO:0000256" key="16">
    <source>
        <dbReference type="SAM" id="Phobius"/>
    </source>
</evidence>
<dbReference type="FunFam" id="3.30.200.20:FF:000307">
    <property type="entry name" value="pollen receptor-like kinase 1"/>
    <property type="match status" value="1"/>
</dbReference>
<evidence type="ECO:0000256" key="7">
    <source>
        <dbReference type="ARBA" id="ARBA00022737"/>
    </source>
</evidence>
<dbReference type="GO" id="GO:0045490">
    <property type="term" value="P:pectin catabolic process"/>
    <property type="evidence" value="ECO:0007669"/>
    <property type="project" value="UniProtKB-UniPathway"/>
</dbReference>
<evidence type="ECO:0000256" key="12">
    <source>
        <dbReference type="ARBA" id="ARBA00023085"/>
    </source>
</evidence>
<dbReference type="SUPFAM" id="SSF51126">
    <property type="entry name" value="Pectin lyase-like"/>
    <property type="match status" value="1"/>
</dbReference>
<dbReference type="Proteomes" id="UP000317650">
    <property type="component" value="Chromosome 8"/>
</dbReference>
<feature type="chain" id="PRO_5020286944" description="Protein kinase domain-containing protein" evidence="17">
    <location>
        <begin position="41"/>
        <end position="887"/>
    </location>
</feature>
<dbReference type="UniPathway" id="UPA00545">
    <property type="reaction ID" value="UER00823"/>
</dbReference>
<dbReference type="Gene3D" id="3.80.10.10">
    <property type="entry name" value="Ribonuclease Inhibitor"/>
    <property type="match status" value="1"/>
</dbReference>